<dbReference type="EMBL" id="VFPD01000003">
    <property type="protein sequence ID" value="TQM18358.1"/>
    <property type="molecule type" value="Genomic_DNA"/>
</dbReference>
<keyword evidence="3" id="KW-1185">Reference proteome</keyword>
<name>A0A543E9V6_9FLAO</name>
<evidence type="ECO:0000313" key="3">
    <source>
        <dbReference type="Proteomes" id="UP000316437"/>
    </source>
</evidence>
<accession>A0A543E9V6</accession>
<evidence type="ECO:0000256" key="1">
    <source>
        <dbReference type="SAM" id="Coils"/>
    </source>
</evidence>
<dbReference type="Proteomes" id="UP000316437">
    <property type="component" value="Unassembled WGS sequence"/>
</dbReference>
<gene>
    <name evidence="2" type="ORF">FB551_4139</name>
</gene>
<organism evidence="2 3">
    <name type="scientific">Chryseobacterium aquifrigidense</name>
    <dbReference type="NCBI Taxonomy" id="558021"/>
    <lineage>
        <taxon>Bacteria</taxon>
        <taxon>Pseudomonadati</taxon>
        <taxon>Bacteroidota</taxon>
        <taxon>Flavobacteriia</taxon>
        <taxon>Flavobacteriales</taxon>
        <taxon>Weeksellaceae</taxon>
        <taxon>Chryseobacterium group</taxon>
        <taxon>Chryseobacterium</taxon>
    </lineage>
</organism>
<reference evidence="2 3" key="1">
    <citation type="submission" date="2019-06" db="EMBL/GenBank/DDBJ databases">
        <title>Sorghum-associated microbial communities from plants grown in Nebraska, USA.</title>
        <authorList>
            <person name="Schachtman D."/>
        </authorList>
    </citation>
    <scope>NUCLEOTIDE SEQUENCE [LARGE SCALE GENOMIC DNA]</scope>
    <source>
        <strain evidence="2 3">110</strain>
    </source>
</reference>
<sequence length="106" mass="12365">MHNKINEKEHRAKINNLLGKIDSGQGHPLEISIMTKEVIKLESELQDLKLEFRKKVIELLPGESPSEIYKITQTLPLEYQEEYFLLLSEGVSFDSAFQQLKIKYNF</sequence>
<dbReference type="RefSeq" id="WP_142018712.1">
    <property type="nucleotide sequence ID" value="NZ_VFPD01000003.1"/>
</dbReference>
<protein>
    <submittedName>
        <fullName evidence="2">Uncharacterized protein</fullName>
    </submittedName>
</protein>
<comment type="caution">
    <text evidence="2">The sequence shown here is derived from an EMBL/GenBank/DDBJ whole genome shotgun (WGS) entry which is preliminary data.</text>
</comment>
<proteinExistence type="predicted"/>
<keyword evidence="1" id="KW-0175">Coiled coil</keyword>
<dbReference type="AlphaFoldDB" id="A0A543E9V6"/>
<feature type="coiled-coil region" evidence="1">
    <location>
        <begin position="31"/>
        <end position="58"/>
    </location>
</feature>
<evidence type="ECO:0000313" key="2">
    <source>
        <dbReference type="EMBL" id="TQM18358.1"/>
    </source>
</evidence>